<evidence type="ECO:0000256" key="9">
    <source>
        <dbReference type="ARBA" id="ARBA00023065"/>
    </source>
</evidence>
<dbReference type="GO" id="GO:0045259">
    <property type="term" value="C:proton-transporting ATP synthase complex"/>
    <property type="evidence" value="ECO:0007669"/>
    <property type="project" value="UniProtKB-KW"/>
</dbReference>
<evidence type="ECO:0000256" key="12">
    <source>
        <dbReference type="RuleBase" id="RU003661"/>
    </source>
</evidence>
<keyword evidence="11 13" id="KW-0472">Membrane</keyword>
<keyword evidence="8 13" id="KW-1133">Transmembrane helix</keyword>
<comment type="subunit">
    <text evidence="3">F-type ATPases have 2 components, CF(1) - the catalytic core - and CF(0) - the membrane proton channel.</text>
</comment>
<dbReference type="GO" id="GO:0015986">
    <property type="term" value="P:proton motive force-driven ATP synthesis"/>
    <property type="evidence" value="ECO:0007669"/>
    <property type="project" value="InterPro"/>
</dbReference>
<keyword evidence="6 12" id="KW-0812">Transmembrane</keyword>
<protein>
    <recommendedName>
        <fullName evidence="12">ATP synthase complex subunit 8</fullName>
    </recommendedName>
</protein>
<proteinExistence type="inferred from homology"/>
<keyword evidence="4 12" id="KW-0813">Transport</keyword>
<evidence type="ECO:0000313" key="14">
    <source>
        <dbReference type="EMBL" id="QGT34975.1"/>
    </source>
</evidence>
<keyword evidence="7 12" id="KW-0375">Hydrogen ion transport</keyword>
<comment type="subcellular location">
    <subcellularLocation>
        <location evidence="1 12">Mitochondrion membrane</location>
        <topology evidence="1 12">Single-pass membrane protein</topology>
    </subcellularLocation>
</comment>
<gene>
    <name evidence="14" type="primary">ATP8</name>
</gene>
<comment type="similarity">
    <text evidence="2 12">Belongs to the ATPase protein 8 family.</text>
</comment>
<evidence type="ECO:0000256" key="10">
    <source>
        <dbReference type="ARBA" id="ARBA00023128"/>
    </source>
</evidence>
<accession>A0A650DRA6</accession>
<evidence type="ECO:0000256" key="13">
    <source>
        <dbReference type="SAM" id="Phobius"/>
    </source>
</evidence>
<organism evidence="14">
    <name type="scientific">Evacanthus heimianus</name>
    <dbReference type="NCBI Taxonomy" id="1978015"/>
    <lineage>
        <taxon>Eukaryota</taxon>
        <taxon>Metazoa</taxon>
        <taxon>Ecdysozoa</taxon>
        <taxon>Arthropoda</taxon>
        <taxon>Hexapoda</taxon>
        <taxon>Insecta</taxon>
        <taxon>Pterygota</taxon>
        <taxon>Neoptera</taxon>
        <taxon>Paraneoptera</taxon>
        <taxon>Hemiptera</taxon>
        <taxon>Auchenorrhyncha</taxon>
        <taxon>Membracoidea</taxon>
        <taxon>Cicadellidae</taxon>
        <taxon>Evacanthinae</taxon>
        <taxon>Evacanthini</taxon>
        <taxon>Evacanthus</taxon>
    </lineage>
</organism>
<evidence type="ECO:0000256" key="11">
    <source>
        <dbReference type="ARBA" id="ARBA00023136"/>
    </source>
</evidence>
<reference evidence="14" key="2">
    <citation type="journal article" date="2019" name="Mitochondrial DNA Part B Resour">
        <title>Complete mitochondrial genome of Evacanthus heimianus (Hemiptera: Cicadellidae: Evacanthinae) from China.</title>
        <authorList>
            <person name="Wang J.-J."/>
            <person name="Yang M.-F."/>
            <person name="Dai R.-H."/>
            <person name="Li H."/>
        </authorList>
    </citation>
    <scope>NUCLEOTIDE SEQUENCE</scope>
</reference>
<dbReference type="InterPro" id="IPR001421">
    <property type="entry name" value="ATP8_metazoa"/>
</dbReference>
<evidence type="ECO:0000256" key="1">
    <source>
        <dbReference type="ARBA" id="ARBA00004304"/>
    </source>
</evidence>
<evidence type="ECO:0000256" key="8">
    <source>
        <dbReference type="ARBA" id="ARBA00022989"/>
    </source>
</evidence>
<dbReference type="Pfam" id="PF00895">
    <property type="entry name" value="ATP-synt_8"/>
    <property type="match status" value="1"/>
</dbReference>
<geneLocation type="mitochondrion" evidence="14"/>
<evidence type="ECO:0000256" key="6">
    <source>
        <dbReference type="ARBA" id="ARBA00022692"/>
    </source>
</evidence>
<keyword evidence="10 12" id="KW-0496">Mitochondrion</keyword>
<dbReference type="EMBL" id="MG813486">
    <property type="protein sequence ID" value="QGT34975.1"/>
    <property type="molecule type" value="Genomic_DNA"/>
</dbReference>
<evidence type="ECO:0000256" key="3">
    <source>
        <dbReference type="ARBA" id="ARBA00011291"/>
    </source>
</evidence>
<dbReference type="GO" id="GO:0015078">
    <property type="term" value="F:proton transmembrane transporter activity"/>
    <property type="evidence" value="ECO:0007669"/>
    <property type="project" value="InterPro"/>
</dbReference>
<reference evidence="14" key="1">
    <citation type="submission" date="2018-01" db="EMBL/GenBank/DDBJ databases">
        <authorList>
            <person name="Dai R.H."/>
            <person name="Wang J.J."/>
        </authorList>
    </citation>
    <scope>NUCLEOTIDE SEQUENCE</scope>
</reference>
<keyword evidence="5 12" id="KW-0138">CF(0)</keyword>
<evidence type="ECO:0000256" key="7">
    <source>
        <dbReference type="ARBA" id="ARBA00022781"/>
    </source>
</evidence>
<dbReference type="AlphaFoldDB" id="A0A650DRA6"/>
<dbReference type="GO" id="GO:0031966">
    <property type="term" value="C:mitochondrial membrane"/>
    <property type="evidence" value="ECO:0007669"/>
    <property type="project" value="UniProtKB-SubCell"/>
</dbReference>
<evidence type="ECO:0000256" key="4">
    <source>
        <dbReference type="ARBA" id="ARBA00022448"/>
    </source>
</evidence>
<evidence type="ECO:0000256" key="5">
    <source>
        <dbReference type="ARBA" id="ARBA00022547"/>
    </source>
</evidence>
<evidence type="ECO:0000256" key="2">
    <source>
        <dbReference type="ARBA" id="ARBA00008892"/>
    </source>
</evidence>
<name>A0A650DRA6_9HEMI</name>
<sequence>MPQMSPMWWLNMMLMFILCMMIMNSMIYFNFYYVKSTYNSYKNLNFNWKW</sequence>
<feature type="transmembrane region" description="Helical" evidence="13">
    <location>
        <begin position="12"/>
        <end position="34"/>
    </location>
</feature>
<keyword evidence="9 12" id="KW-0406">Ion transport</keyword>